<evidence type="ECO:0000259" key="1">
    <source>
        <dbReference type="Pfam" id="PF01965"/>
    </source>
</evidence>
<feature type="non-terminal residue" evidence="2">
    <location>
        <position position="81"/>
    </location>
</feature>
<dbReference type="InterPro" id="IPR052158">
    <property type="entry name" value="INH-QAR"/>
</dbReference>
<feature type="domain" description="DJ-1/PfpI" evidence="1">
    <location>
        <begin position="2"/>
        <end position="78"/>
    </location>
</feature>
<proteinExistence type="predicted"/>
<comment type="caution">
    <text evidence="2">The sequence shown here is derived from an EMBL/GenBank/DDBJ whole genome shotgun (WGS) entry which is preliminary data.</text>
</comment>
<dbReference type="PANTHER" id="PTHR43130">
    <property type="entry name" value="ARAC-FAMILY TRANSCRIPTIONAL REGULATOR"/>
    <property type="match status" value="1"/>
</dbReference>
<evidence type="ECO:0000313" key="2">
    <source>
        <dbReference type="EMBL" id="MCR6679509.1"/>
    </source>
</evidence>
<gene>
    <name evidence="2" type="ORF">NVV43_29100</name>
</gene>
<dbReference type="EMBL" id="JANPXH010001369">
    <property type="protein sequence ID" value="MCR6679509.1"/>
    <property type="molecule type" value="Genomic_DNA"/>
</dbReference>
<dbReference type="AlphaFoldDB" id="A0AAW5MTX9"/>
<organism evidence="2 3">
    <name type="scientific">Escherichia marmotae</name>
    <dbReference type="NCBI Taxonomy" id="1499973"/>
    <lineage>
        <taxon>Bacteria</taxon>
        <taxon>Pseudomonadati</taxon>
        <taxon>Pseudomonadota</taxon>
        <taxon>Gammaproteobacteria</taxon>
        <taxon>Enterobacterales</taxon>
        <taxon>Enterobacteriaceae</taxon>
        <taxon>Escherichia</taxon>
    </lineage>
</organism>
<dbReference type="SUPFAM" id="SSF52317">
    <property type="entry name" value="Class I glutamine amidotransferase-like"/>
    <property type="match status" value="1"/>
</dbReference>
<evidence type="ECO:0000313" key="3">
    <source>
        <dbReference type="Proteomes" id="UP001206878"/>
    </source>
</evidence>
<dbReference type="InterPro" id="IPR002818">
    <property type="entry name" value="DJ-1/PfpI"/>
</dbReference>
<dbReference type="Gene3D" id="3.40.50.880">
    <property type="match status" value="1"/>
</dbReference>
<feature type="non-terminal residue" evidence="2">
    <location>
        <position position="1"/>
    </location>
</feature>
<protein>
    <submittedName>
        <fullName evidence="2">DJ-1/PfpI family protein</fullName>
    </submittedName>
</protein>
<dbReference type="Proteomes" id="UP001206878">
    <property type="component" value="Unassembled WGS sequence"/>
</dbReference>
<accession>A0AAW5MTX9</accession>
<dbReference type="Pfam" id="PF01965">
    <property type="entry name" value="DJ-1_PfpI"/>
    <property type="match status" value="1"/>
</dbReference>
<name>A0AAW5MTX9_9ESCH</name>
<dbReference type="InterPro" id="IPR029062">
    <property type="entry name" value="Class_I_gatase-like"/>
</dbReference>
<sequence length="81" mass="8696">HLKQGGSVAASCSAVFLLQAAGALHGRKATTTWWLAPHLKTREPGCRVDADRMVIADGPIWTAGAAFAHTDLMLQLLRTRC</sequence>
<dbReference type="PANTHER" id="PTHR43130:SF3">
    <property type="entry name" value="HTH-TYPE TRANSCRIPTIONAL REGULATOR RV1931C"/>
    <property type="match status" value="1"/>
</dbReference>
<reference evidence="2" key="1">
    <citation type="submission" date="2022-07" db="EMBL/GenBank/DDBJ databases">
        <title>Diversity of ethanolamine utilization by human commensal Escherichia coli.</title>
        <authorList>
            <person name="Jubelin G."/>
        </authorList>
    </citation>
    <scope>NUCLEOTIDE SEQUENCE</scope>
    <source>
        <strain evidence="2">S1</strain>
    </source>
</reference>